<evidence type="ECO:0000259" key="3">
    <source>
        <dbReference type="PROSITE" id="PS51286"/>
    </source>
</evidence>
<evidence type="ECO:0000256" key="1">
    <source>
        <dbReference type="ARBA" id="ARBA00004173"/>
    </source>
</evidence>
<dbReference type="InterPro" id="IPR050870">
    <property type="entry name" value="FAST_kinase"/>
</dbReference>
<dbReference type="GO" id="GO:0000963">
    <property type="term" value="P:mitochondrial RNA processing"/>
    <property type="evidence" value="ECO:0007669"/>
    <property type="project" value="TreeGrafter"/>
</dbReference>
<dbReference type="GO" id="GO:0003723">
    <property type="term" value="F:RNA binding"/>
    <property type="evidence" value="ECO:0007669"/>
    <property type="project" value="TreeGrafter"/>
</dbReference>
<dbReference type="RefSeq" id="XP_010891421.1">
    <property type="nucleotide sequence ID" value="XM_010893119.3"/>
</dbReference>
<dbReference type="CDD" id="cd23739">
    <property type="entry name" value="TBRG4-like_N"/>
    <property type="match status" value="1"/>
</dbReference>
<dbReference type="InParanoid" id="A0A3P9AJV3"/>
<gene>
    <name evidence="4" type="primary">FASTKD2</name>
</gene>
<dbReference type="GeneTree" id="ENSGT01030000234607"/>
<evidence type="ECO:0000313" key="4">
    <source>
        <dbReference type="Ensembl" id="ENSELUP00000040944.1"/>
    </source>
</evidence>
<dbReference type="Proteomes" id="UP000265140">
    <property type="component" value="Chromosome 22"/>
</dbReference>
<dbReference type="RefSeq" id="XP_010891419.1">
    <property type="nucleotide sequence ID" value="XM_010893117.3"/>
</dbReference>
<organism evidence="4 5">
    <name type="scientific">Esox lucius</name>
    <name type="common">Northern pike</name>
    <dbReference type="NCBI Taxonomy" id="8010"/>
    <lineage>
        <taxon>Eukaryota</taxon>
        <taxon>Metazoa</taxon>
        <taxon>Chordata</taxon>
        <taxon>Craniata</taxon>
        <taxon>Vertebrata</taxon>
        <taxon>Euteleostomi</taxon>
        <taxon>Actinopterygii</taxon>
        <taxon>Neopterygii</taxon>
        <taxon>Teleostei</taxon>
        <taxon>Protacanthopterygii</taxon>
        <taxon>Esociformes</taxon>
        <taxon>Esocidae</taxon>
        <taxon>Esox</taxon>
    </lineage>
</organism>
<dbReference type="OMA" id="FEIRMDS"/>
<dbReference type="GO" id="GO:0005759">
    <property type="term" value="C:mitochondrial matrix"/>
    <property type="evidence" value="ECO:0007669"/>
    <property type="project" value="TreeGrafter"/>
</dbReference>
<keyword evidence="5" id="KW-1185">Reference proteome</keyword>
<name>A0A3P9AJV3_ESOLU</name>
<dbReference type="PANTHER" id="PTHR21228:SF1">
    <property type="entry name" value="FAST KINASE DOMAIN-CONTAINING PROTEIN 2, MITOCHONDRIAL"/>
    <property type="match status" value="1"/>
</dbReference>
<dbReference type="PROSITE" id="PS51286">
    <property type="entry name" value="RAP"/>
    <property type="match status" value="1"/>
</dbReference>
<dbReference type="SMART" id="SM00952">
    <property type="entry name" value="RAP"/>
    <property type="match status" value="1"/>
</dbReference>
<dbReference type="InterPro" id="IPR010622">
    <property type="entry name" value="FAST_Leu-rich"/>
</dbReference>
<evidence type="ECO:0000256" key="2">
    <source>
        <dbReference type="ARBA" id="ARBA00023128"/>
    </source>
</evidence>
<dbReference type="AlphaFoldDB" id="A0A3P9AJV3"/>
<comment type="subcellular location">
    <subcellularLocation>
        <location evidence="1">Mitochondrion</location>
    </subcellularLocation>
</comment>
<dbReference type="GO" id="GO:0035770">
    <property type="term" value="C:ribonucleoprotein granule"/>
    <property type="evidence" value="ECO:0007669"/>
    <property type="project" value="TreeGrafter"/>
</dbReference>
<keyword evidence="2" id="KW-0496">Mitochondrion</keyword>
<dbReference type="Bgee" id="ENSELUG00000021582">
    <property type="expression patterns" value="Expressed in ovary and 14 other cell types or tissues"/>
</dbReference>
<accession>A0A3P9AJV3</accession>
<reference evidence="4" key="4">
    <citation type="submission" date="2025-09" db="UniProtKB">
        <authorList>
            <consortium name="Ensembl"/>
        </authorList>
    </citation>
    <scope>IDENTIFICATION</scope>
</reference>
<dbReference type="OrthoDB" id="9369505at2759"/>
<proteinExistence type="predicted"/>
<dbReference type="Ensembl" id="ENSELUT00000042356.3">
    <property type="protein sequence ID" value="ENSELUP00000040944.1"/>
    <property type="gene ID" value="ENSELUG00000021582.3"/>
</dbReference>
<dbReference type="KEGG" id="els:105023711"/>
<dbReference type="CTD" id="22868"/>
<evidence type="ECO:0000313" key="5">
    <source>
        <dbReference type="Proteomes" id="UP000265140"/>
    </source>
</evidence>
<reference evidence="4" key="3">
    <citation type="submission" date="2025-08" db="UniProtKB">
        <authorList>
            <consortium name="Ensembl"/>
        </authorList>
    </citation>
    <scope>IDENTIFICATION</scope>
</reference>
<protein>
    <recommendedName>
        <fullName evidence="3">RAP domain-containing protein</fullName>
    </recommendedName>
</protein>
<dbReference type="PANTHER" id="PTHR21228">
    <property type="entry name" value="FAST LEU-RICH DOMAIN-CONTAINING"/>
    <property type="match status" value="1"/>
</dbReference>
<dbReference type="Pfam" id="PF06743">
    <property type="entry name" value="FAST_1"/>
    <property type="match status" value="1"/>
</dbReference>
<reference evidence="5" key="1">
    <citation type="journal article" date="2014" name="PLoS ONE">
        <title>The genome and linkage map of the northern pike (Esox lucius): conserved synteny revealed between the salmonid sister group and the Neoteleostei.</title>
        <authorList>
            <person name="Rondeau E.B."/>
            <person name="Minkley D.R."/>
            <person name="Leong J.S."/>
            <person name="Messmer A.M."/>
            <person name="Jantzen J.R."/>
            <person name="von Schalburg K.R."/>
            <person name="Lemon C."/>
            <person name="Bird N.H."/>
            <person name="Koop B.F."/>
        </authorList>
    </citation>
    <scope>NUCLEOTIDE SEQUENCE</scope>
</reference>
<feature type="domain" description="RAP" evidence="3">
    <location>
        <begin position="582"/>
        <end position="639"/>
    </location>
</feature>
<dbReference type="STRING" id="8010.ENSELUP00000040944"/>
<dbReference type="GeneID" id="105023711"/>
<sequence>MNGRTAEEVLRWALRIFIRQSPWQHTGPQMTSSALVKDSFSWRSSRICRTGESHRPLAGAPVCAVRFYCQGKTYVQDVVKSKQGNTMRRPETRSSQGEIFSDKPIKNMPFYEHLNECRSPLEVLDLAGRSTSTDRRVSNCLSRCWVTSKKMSDNHLQDELRLMFEHPGFEDLLQKTMKNARRLRPEDLTHSLLAIVKLGVPQRSRVVQTLLRVCQENLNELDEKSLSVLITCLQHMESSPNGDALKDGVRLIIEAKLPRIRSVMVLQTMMRHVGQDASVDLKKKMERKALSLVGQFTLPNSQYMVTTLASMGLCSKPLLDVCSKNIAAQVHGIPFNRLLNVLRACKELQYRDLDLFTAVSDYVGSSIAMWNNRQVILLLSAFEDLAFCPTAMLDAFAERLVGDAKALGFKDVLSVLKIYSSINHDLQGNRVLFLESMTQVVESYLPKMDAFNLLKVVYYLCLLNYFPQAPLEQLLEQDTLDQIAVQGGRLQKGMEKKLQVVALCLRLDQASRPNPLTIPSEALGSSAPSDLVVNPGFSLILQSITQGWLLEEAVVVQDLYFIDGVLTMSDGEASLPEHRQRIAVFCAPASSFCYGTSRPRGNLAVKIRHLKVLGYIPVVFSKQELDNLSEEERNEFVRSQVFPELERIADVKLETEGVKCDS</sequence>
<reference evidence="4" key="2">
    <citation type="submission" date="2020-02" db="EMBL/GenBank/DDBJ databases">
        <title>Esox lucius (northern pike) genome, fEsoLuc1, primary haplotype.</title>
        <authorList>
            <person name="Myers G."/>
            <person name="Karagic N."/>
            <person name="Meyer A."/>
            <person name="Pippel M."/>
            <person name="Reichard M."/>
            <person name="Winkler S."/>
            <person name="Tracey A."/>
            <person name="Sims Y."/>
            <person name="Howe K."/>
            <person name="Rhie A."/>
            <person name="Formenti G."/>
            <person name="Durbin R."/>
            <person name="Fedrigo O."/>
            <person name="Jarvis E.D."/>
        </authorList>
    </citation>
    <scope>NUCLEOTIDE SEQUENCE [LARGE SCALE GENOMIC DNA]</scope>
</reference>
<dbReference type="InterPro" id="IPR013584">
    <property type="entry name" value="RAP"/>
</dbReference>
<dbReference type="GO" id="GO:0044528">
    <property type="term" value="P:regulation of mitochondrial mRNA stability"/>
    <property type="evidence" value="ECO:0007669"/>
    <property type="project" value="InterPro"/>
</dbReference>